<dbReference type="PANTHER" id="PTHR46825">
    <property type="entry name" value="D-ALANYL-D-ALANINE-CARBOXYPEPTIDASE/ENDOPEPTIDASE AMPH"/>
    <property type="match status" value="1"/>
</dbReference>
<dbReference type="Proteomes" id="UP001501231">
    <property type="component" value="Unassembled WGS sequence"/>
</dbReference>
<feature type="transmembrane region" description="Helical" evidence="1">
    <location>
        <begin position="532"/>
        <end position="551"/>
    </location>
</feature>
<keyword evidence="4" id="KW-0378">Hydrolase</keyword>
<organism evidence="4 5">
    <name type="scientific">Actinomadura vinacea</name>
    <dbReference type="NCBI Taxonomy" id="115336"/>
    <lineage>
        <taxon>Bacteria</taxon>
        <taxon>Bacillati</taxon>
        <taxon>Actinomycetota</taxon>
        <taxon>Actinomycetes</taxon>
        <taxon>Streptosporangiales</taxon>
        <taxon>Thermomonosporaceae</taxon>
        <taxon>Actinomadura</taxon>
    </lineage>
</organism>
<sequence>MKKVLLTLVLALAVLVPFPLTAHADGGDVARVVDGLVPAQLAKNKIPGAAVVVVKDGRPVFAKGYGVADVRSRTPVDPARTGFFTGSTAKVFTATAAMQLVRAGRLGLDEDVNRYLTTFKIKDTFPGRPVTLRHLLTYTAGFDEHMLGLAERDPGKVESLGRSVREWQPERVRPPGTRVAYDNYGVALAGHLVEIASGRPFADYVQRHVLGPLGMSGTSFAVRHPAALEARLAKGYRPSGGGFTAAAGQYGPWTPTGSGPVTTPADMGRFMIAQLGDDPRLGGPDVTRPLRRRQFAQDARMPGMGFTFEERPRDGRARLYKDGDVPGFHTVLALLPEQRAGVYVVYNGDGAEGNASFLGRQVMDAVTDHYAAAKTRLAASAPAGARLTGDVSRYTGTYRSNRTSGSDLTRFNSLIVNIRVTGGANGTLTTSGISLDPARTTQHWVQTRPGLFVEKGGRDSIAFAGKTLVTSANPAESFQRLAWYDGPSLHLGLLLAGAAAFLVAFFAVPVVALVRGVRHRPAHPVPARLTRALAWVAAALVTGFLTGMAMVMSDGNAVMELVALGSPELTALPYVATASFIAALALAAGTVAAWWKGWWGLTGRISLTVLVLLSVPFYKLCITYHLLALPFPTS</sequence>
<evidence type="ECO:0000313" key="4">
    <source>
        <dbReference type="EMBL" id="GAA2435058.1"/>
    </source>
</evidence>
<keyword evidence="1" id="KW-0472">Membrane</keyword>
<protein>
    <submittedName>
        <fullName evidence="4">Serine hydrolase</fullName>
    </submittedName>
</protein>
<feature type="domain" description="Beta-lactamase-related" evidence="3">
    <location>
        <begin position="34"/>
        <end position="362"/>
    </location>
</feature>
<dbReference type="InterPro" id="IPR001466">
    <property type="entry name" value="Beta-lactam-related"/>
</dbReference>
<evidence type="ECO:0000256" key="2">
    <source>
        <dbReference type="SAM" id="SignalP"/>
    </source>
</evidence>
<feature type="transmembrane region" description="Helical" evidence="1">
    <location>
        <begin position="489"/>
        <end position="512"/>
    </location>
</feature>
<feature type="transmembrane region" description="Helical" evidence="1">
    <location>
        <begin position="571"/>
        <end position="595"/>
    </location>
</feature>
<dbReference type="PANTHER" id="PTHR46825:SF9">
    <property type="entry name" value="BETA-LACTAMASE-RELATED DOMAIN-CONTAINING PROTEIN"/>
    <property type="match status" value="1"/>
</dbReference>
<evidence type="ECO:0000256" key="1">
    <source>
        <dbReference type="SAM" id="Phobius"/>
    </source>
</evidence>
<name>A0ABP5WT86_9ACTN</name>
<keyword evidence="1" id="KW-1133">Transmembrane helix</keyword>
<dbReference type="InterPro" id="IPR012338">
    <property type="entry name" value="Beta-lactam/transpept-like"/>
</dbReference>
<dbReference type="SUPFAM" id="SSF56601">
    <property type="entry name" value="beta-lactamase/transpeptidase-like"/>
    <property type="match status" value="1"/>
</dbReference>
<gene>
    <name evidence="4" type="ORF">GCM10010191_57090</name>
</gene>
<dbReference type="EMBL" id="BAAARW010000020">
    <property type="protein sequence ID" value="GAA2435058.1"/>
    <property type="molecule type" value="Genomic_DNA"/>
</dbReference>
<proteinExistence type="predicted"/>
<accession>A0ABP5WT86</accession>
<feature type="chain" id="PRO_5046454170" evidence="2">
    <location>
        <begin position="25"/>
        <end position="634"/>
    </location>
</feature>
<dbReference type="GO" id="GO:0016787">
    <property type="term" value="F:hydrolase activity"/>
    <property type="evidence" value="ECO:0007669"/>
    <property type="project" value="UniProtKB-KW"/>
</dbReference>
<keyword evidence="1" id="KW-0812">Transmembrane</keyword>
<evidence type="ECO:0000259" key="3">
    <source>
        <dbReference type="Pfam" id="PF00144"/>
    </source>
</evidence>
<dbReference type="RefSeq" id="WP_344593012.1">
    <property type="nucleotide sequence ID" value="NZ_BAAARW010000020.1"/>
</dbReference>
<feature type="signal peptide" evidence="2">
    <location>
        <begin position="1"/>
        <end position="24"/>
    </location>
</feature>
<feature type="transmembrane region" description="Helical" evidence="1">
    <location>
        <begin position="607"/>
        <end position="627"/>
    </location>
</feature>
<dbReference type="InterPro" id="IPR050491">
    <property type="entry name" value="AmpC-like"/>
</dbReference>
<keyword evidence="2" id="KW-0732">Signal</keyword>
<comment type="caution">
    <text evidence="4">The sequence shown here is derived from an EMBL/GenBank/DDBJ whole genome shotgun (WGS) entry which is preliminary data.</text>
</comment>
<dbReference type="Pfam" id="PF00144">
    <property type="entry name" value="Beta-lactamase"/>
    <property type="match status" value="1"/>
</dbReference>
<reference evidence="5" key="1">
    <citation type="journal article" date="2019" name="Int. J. Syst. Evol. Microbiol.">
        <title>The Global Catalogue of Microorganisms (GCM) 10K type strain sequencing project: providing services to taxonomists for standard genome sequencing and annotation.</title>
        <authorList>
            <consortium name="The Broad Institute Genomics Platform"/>
            <consortium name="The Broad Institute Genome Sequencing Center for Infectious Disease"/>
            <person name="Wu L."/>
            <person name="Ma J."/>
        </authorList>
    </citation>
    <scope>NUCLEOTIDE SEQUENCE [LARGE SCALE GENOMIC DNA]</scope>
    <source>
        <strain evidence="5">JCM 3325</strain>
    </source>
</reference>
<dbReference type="Gene3D" id="3.40.710.10">
    <property type="entry name" value="DD-peptidase/beta-lactamase superfamily"/>
    <property type="match status" value="1"/>
</dbReference>
<keyword evidence="5" id="KW-1185">Reference proteome</keyword>
<evidence type="ECO:0000313" key="5">
    <source>
        <dbReference type="Proteomes" id="UP001501231"/>
    </source>
</evidence>